<sequence length="190" mass="20974">TMRTTLGLTDRDTGVVMVGNLIPYKGHEDLIHALPKTIKTRADVYVYLVGENRGIRPRLEQLVRQLDLSDKVRFLGPRDNVPEILMAMDIFVLASHEEGFSNALLEAMVAGLPVVATDVGGNREALKNGDVGLLVPPRSPEALAAGLSELLDNSDRRRMLAASAKTRVVNHYSVEKMTEAHIHLYKKEPI</sequence>
<reference evidence="2" key="1">
    <citation type="journal article" date="2015" name="Nature">
        <title>Complex archaea that bridge the gap between prokaryotes and eukaryotes.</title>
        <authorList>
            <person name="Spang A."/>
            <person name="Saw J.H."/>
            <person name="Jorgensen S.L."/>
            <person name="Zaremba-Niedzwiedzka K."/>
            <person name="Martijn J."/>
            <person name="Lind A.E."/>
            <person name="van Eijk R."/>
            <person name="Schleper C."/>
            <person name="Guy L."/>
            <person name="Ettema T.J."/>
        </authorList>
    </citation>
    <scope>NUCLEOTIDE SEQUENCE</scope>
</reference>
<dbReference type="InterPro" id="IPR001296">
    <property type="entry name" value="Glyco_trans_1"/>
</dbReference>
<name>A0A0F9CJ60_9ZZZZ</name>
<dbReference type="Gene3D" id="3.40.50.2000">
    <property type="entry name" value="Glycogen Phosphorylase B"/>
    <property type="match status" value="2"/>
</dbReference>
<dbReference type="EMBL" id="LAZR01033057">
    <property type="protein sequence ID" value="KKL49169.1"/>
    <property type="molecule type" value="Genomic_DNA"/>
</dbReference>
<gene>
    <name evidence="2" type="ORF">LCGC14_2318190</name>
</gene>
<dbReference type="PANTHER" id="PTHR12526:SF630">
    <property type="entry name" value="GLYCOSYLTRANSFERASE"/>
    <property type="match status" value="1"/>
</dbReference>
<comment type="caution">
    <text evidence="2">The sequence shown here is derived from an EMBL/GenBank/DDBJ whole genome shotgun (WGS) entry which is preliminary data.</text>
</comment>
<dbReference type="SUPFAM" id="SSF53756">
    <property type="entry name" value="UDP-Glycosyltransferase/glycogen phosphorylase"/>
    <property type="match status" value="1"/>
</dbReference>
<organism evidence="2">
    <name type="scientific">marine sediment metagenome</name>
    <dbReference type="NCBI Taxonomy" id="412755"/>
    <lineage>
        <taxon>unclassified sequences</taxon>
        <taxon>metagenomes</taxon>
        <taxon>ecological metagenomes</taxon>
    </lineage>
</organism>
<protein>
    <recommendedName>
        <fullName evidence="1">Glycosyl transferase family 1 domain-containing protein</fullName>
    </recommendedName>
</protein>
<dbReference type="PANTHER" id="PTHR12526">
    <property type="entry name" value="GLYCOSYLTRANSFERASE"/>
    <property type="match status" value="1"/>
</dbReference>
<dbReference type="AlphaFoldDB" id="A0A0F9CJ60"/>
<dbReference type="Pfam" id="PF00534">
    <property type="entry name" value="Glycos_transf_1"/>
    <property type="match status" value="1"/>
</dbReference>
<accession>A0A0F9CJ60</accession>
<evidence type="ECO:0000259" key="1">
    <source>
        <dbReference type="Pfam" id="PF00534"/>
    </source>
</evidence>
<evidence type="ECO:0000313" key="2">
    <source>
        <dbReference type="EMBL" id="KKL49169.1"/>
    </source>
</evidence>
<feature type="domain" description="Glycosyl transferase family 1" evidence="1">
    <location>
        <begin position="8"/>
        <end position="166"/>
    </location>
</feature>
<proteinExistence type="predicted"/>
<feature type="non-terminal residue" evidence="2">
    <location>
        <position position="1"/>
    </location>
</feature>